<dbReference type="GO" id="GO:0003677">
    <property type="term" value="F:DNA binding"/>
    <property type="evidence" value="ECO:0007669"/>
    <property type="project" value="UniProtKB-KW"/>
</dbReference>
<dbReference type="SUPFAM" id="SSF50916">
    <property type="entry name" value="Rap30/74 interaction domains"/>
    <property type="match status" value="1"/>
</dbReference>
<keyword evidence="4" id="KW-0804">Transcription</keyword>
<keyword evidence="5" id="KW-0539">Nucleus</keyword>
<evidence type="ECO:0000313" key="6">
    <source>
        <dbReference type="EMBL" id="GFE52687.1"/>
    </source>
</evidence>
<dbReference type="InterPro" id="IPR011039">
    <property type="entry name" value="TFIIF_interaction"/>
</dbReference>
<accession>A0A9W5T7V9</accession>
<dbReference type="AlphaFoldDB" id="A0A9W5T7V9"/>
<sequence length="269" mass="31079">MGDYSDPNSEITLVKVPKFLAEQWRNCENQSFLGYCKKNKDGIVEEVLARCEGKQQRFLARGNQLSCPTAVQMRPLNASMESMGKFKRCLTVYPTLDMTYKSKIKERHIVSNVQKRMLTYTVVIVSIARGTTHESRSEPINDRSATLFKYYNPHPKGVANIINEVDIATPAKQETPYSRAKTKVQKRDVMDMDELKMSLCKIFETDEGREGLQFKRICQLINQPPANVKMAIDEITEHRKRPTDHKMAYFLRNHFNPEEKKSILTEHLS</sequence>
<name>A0A9W5T7V9_BABOV</name>
<evidence type="ECO:0000313" key="7">
    <source>
        <dbReference type="Proteomes" id="UP001057455"/>
    </source>
</evidence>
<comment type="subcellular location">
    <subcellularLocation>
        <location evidence="1">Nucleus</location>
    </subcellularLocation>
</comment>
<dbReference type="OrthoDB" id="26094at2759"/>
<dbReference type="GO" id="GO:0006367">
    <property type="term" value="P:transcription initiation at RNA polymerase II promoter"/>
    <property type="evidence" value="ECO:0007669"/>
    <property type="project" value="InterPro"/>
</dbReference>
<keyword evidence="7" id="KW-1185">Reference proteome</keyword>
<dbReference type="GO" id="GO:0005634">
    <property type="term" value="C:nucleus"/>
    <property type="evidence" value="ECO:0007669"/>
    <property type="project" value="UniProtKB-SubCell"/>
</dbReference>
<evidence type="ECO:0000256" key="4">
    <source>
        <dbReference type="ARBA" id="ARBA00023163"/>
    </source>
</evidence>
<organism evidence="6 7">
    <name type="scientific">Babesia ovis</name>
    <dbReference type="NCBI Taxonomy" id="5869"/>
    <lineage>
        <taxon>Eukaryota</taxon>
        <taxon>Sar</taxon>
        <taxon>Alveolata</taxon>
        <taxon>Apicomplexa</taxon>
        <taxon>Aconoidasida</taxon>
        <taxon>Piroplasmida</taxon>
        <taxon>Babesiidae</taxon>
        <taxon>Babesia</taxon>
    </lineage>
</organism>
<evidence type="ECO:0000256" key="1">
    <source>
        <dbReference type="ARBA" id="ARBA00004123"/>
    </source>
</evidence>
<evidence type="ECO:0000256" key="2">
    <source>
        <dbReference type="ARBA" id="ARBA00023015"/>
    </source>
</evidence>
<evidence type="ECO:0000256" key="5">
    <source>
        <dbReference type="ARBA" id="ARBA00023242"/>
    </source>
</evidence>
<keyword evidence="2" id="KW-0805">Transcription regulation</keyword>
<dbReference type="Proteomes" id="UP001057455">
    <property type="component" value="Unassembled WGS sequence"/>
</dbReference>
<keyword evidence="3" id="KW-0238">DNA-binding</keyword>
<evidence type="ECO:0000256" key="3">
    <source>
        <dbReference type="ARBA" id="ARBA00023125"/>
    </source>
</evidence>
<protein>
    <recommendedName>
        <fullName evidence="8">Transcription initiation factor IIF subunit beta</fullName>
    </recommendedName>
</protein>
<proteinExistence type="predicted"/>
<reference evidence="6" key="1">
    <citation type="submission" date="2019-12" db="EMBL/GenBank/DDBJ databases">
        <title>Genome sequence of Babesia ovis.</title>
        <authorList>
            <person name="Yamagishi J."/>
            <person name="Sevinc F."/>
            <person name="Xuan X."/>
        </authorList>
    </citation>
    <scope>NUCLEOTIDE SEQUENCE</scope>
    <source>
        <strain evidence="6">Selcuk</strain>
    </source>
</reference>
<evidence type="ECO:0008006" key="8">
    <source>
        <dbReference type="Google" id="ProtNLM"/>
    </source>
</evidence>
<comment type="caution">
    <text evidence="6">The sequence shown here is derived from an EMBL/GenBank/DDBJ whole genome shotgun (WGS) entry which is preliminary data.</text>
</comment>
<dbReference type="EMBL" id="BLIY01000001">
    <property type="protein sequence ID" value="GFE52687.1"/>
    <property type="molecule type" value="Genomic_DNA"/>
</dbReference>
<gene>
    <name evidence="6" type="ORF">BaOVIS_000910</name>
</gene>